<name>A0ACC2P2Y7_9HYME</name>
<dbReference type="EMBL" id="CM056742">
    <property type="protein sequence ID" value="KAJ8677463.1"/>
    <property type="molecule type" value="Genomic_DNA"/>
</dbReference>
<comment type="caution">
    <text evidence="1">The sequence shown here is derived from an EMBL/GenBank/DDBJ whole genome shotgun (WGS) entry which is preliminary data.</text>
</comment>
<accession>A0ACC2P2Y7</accession>
<keyword evidence="2" id="KW-1185">Reference proteome</keyword>
<protein>
    <submittedName>
        <fullName evidence="1">Uncharacterized protein</fullName>
    </submittedName>
</protein>
<reference evidence="1" key="1">
    <citation type="submission" date="2023-04" db="EMBL/GenBank/DDBJ databases">
        <title>A chromosome-level genome assembly of the parasitoid wasp Eretmocerus hayati.</title>
        <authorList>
            <person name="Zhong Y."/>
            <person name="Liu S."/>
            <person name="Liu Y."/>
        </authorList>
    </citation>
    <scope>NUCLEOTIDE SEQUENCE</scope>
    <source>
        <strain evidence="1">ZJU_SS_LIU_2023</strain>
    </source>
</reference>
<gene>
    <name evidence="1" type="ORF">QAD02_013250</name>
</gene>
<evidence type="ECO:0000313" key="1">
    <source>
        <dbReference type="EMBL" id="KAJ8677463.1"/>
    </source>
</evidence>
<sequence length="264" mass="30750">MTSGTLSILSLSPRIEINQDRRASSSKLSLDDTRRLLRVFLFIVFIHAKVWFEAPMAIKATNIDLSLTEDLYEFKRTLPDVDNVALREIRNHPWYLVPETSALSFLDKNLPIQTKIKMVEALQIDVGVERESPKKLIVNNGSDLDVLSGRDMDSLINSYSLRFFECFEIRTDFLMLSVESWDSDPDFLDELEVVRRLRVVNDTAERDVKLTEKYTNRTKDEDLKQALLLTILHYERAYRDANKRTVVKEINKMEEIDKPIILHD</sequence>
<evidence type="ECO:0000313" key="2">
    <source>
        <dbReference type="Proteomes" id="UP001239111"/>
    </source>
</evidence>
<organism evidence="1 2">
    <name type="scientific">Eretmocerus hayati</name>
    <dbReference type="NCBI Taxonomy" id="131215"/>
    <lineage>
        <taxon>Eukaryota</taxon>
        <taxon>Metazoa</taxon>
        <taxon>Ecdysozoa</taxon>
        <taxon>Arthropoda</taxon>
        <taxon>Hexapoda</taxon>
        <taxon>Insecta</taxon>
        <taxon>Pterygota</taxon>
        <taxon>Neoptera</taxon>
        <taxon>Endopterygota</taxon>
        <taxon>Hymenoptera</taxon>
        <taxon>Apocrita</taxon>
        <taxon>Proctotrupomorpha</taxon>
        <taxon>Chalcidoidea</taxon>
        <taxon>Aphelinidae</taxon>
        <taxon>Aphelininae</taxon>
        <taxon>Eretmocerus</taxon>
    </lineage>
</organism>
<dbReference type="Proteomes" id="UP001239111">
    <property type="component" value="Chromosome 2"/>
</dbReference>
<proteinExistence type="predicted"/>